<name>A0A7X2H572_9BACL</name>
<accession>A0A7X2H572</accession>
<comment type="caution">
    <text evidence="3">The sequence shown here is derived from an EMBL/GenBank/DDBJ whole genome shotgun (WGS) entry which is preliminary data.</text>
</comment>
<dbReference type="Proteomes" id="UP000463051">
    <property type="component" value="Unassembled WGS sequence"/>
</dbReference>
<sequence>MKQYLKRIAVVVAMVLVSGIFGQPTYAADNNVQADSLHSLGLFQGTNNGYELDRQVTRAQAAVMLVRLLGAENQARNGNYSHPFTDVPSWAEDAIAYMYSSNFTQGASHDKFNPGGLCSLQMYTTFVMRALGYGNEFSYQTAIVAADELGLLSSITKNGNFLRGDMVAVSYSALAVKVKGSDRTLLDELVADKVVDVEAAQPLQELFAAETGAENIMSAHPDGKEMLKIKLTAGNTVFTATMLDNVSSRDFISQLPLTLTLQDFAGTEKISDLPRKLSTEGMPAGSDPSVGNITYYAPWGNLAIFYEDFGYSSGLIQLGSIDSGIEAFAGMKEDFTVTIERMD</sequence>
<dbReference type="SUPFAM" id="SSF50891">
    <property type="entry name" value="Cyclophilin-like"/>
    <property type="match status" value="1"/>
</dbReference>
<proteinExistence type="predicted"/>
<dbReference type="EMBL" id="WJXB01000003">
    <property type="protein sequence ID" value="MRN53791.1"/>
    <property type="molecule type" value="Genomic_DNA"/>
</dbReference>
<dbReference type="InterPro" id="IPR029000">
    <property type="entry name" value="Cyclophilin-like_dom_sf"/>
</dbReference>
<evidence type="ECO:0000256" key="1">
    <source>
        <dbReference type="SAM" id="SignalP"/>
    </source>
</evidence>
<dbReference type="Pfam" id="PF18050">
    <property type="entry name" value="Cyclophil_like2"/>
    <property type="match status" value="1"/>
</dbReference>
<feature type="domain" description="SLH" evidence="2">
    <location>
        <begin position="1"/>
        <end position="79"/>
    </location>
</feature>
<dbReference type="InterPro" id="IPR041183">
    <property type="entry name" value="Cyclophilin-like"/>
</dbReference>
<evidence type="ECO:0000259" key="2">
    <source>
        <dbReference type="PROSITE" id="PS51272"/>
    </source>
</evidence>
<reference evidence="3 4" key="1">
    <citation type="submission" date="2019-11" db="EMBL/GenBank/DDBJ databases">
        <title>Paenibacillus monticola sp. nov., a novel PGPR strain isolated from mountain sample in China.</title>
        <authorList>
            <person name="Zhao Q."/>
            <person name="Li H.-P."/>
            <person name="Zhang J.-L."/>
        </authorList>
    </citation>
    <scope>NUCLEOTIDE SEQUENCE [LARGE SCALE GENOMIC DNA]</scope>
    <source>
        <strain evidence="3 4">LC-T2</strain>
    </source>
</reference>
<protein>
    <recommendedName>
        <fullName evidence="2">SLH domain-containing protein</fullName>
    </recommendedName>
</protein>
<feature type="signal peptide" evidence="1">
    <location>
        <begin position="1"/>
        <end position="27"/>
    </location>
</feature>
<keyword evidence="1" id="KW-0732">Signal</keyword>
<dbReference type="AlphaFoldDB" id="A0A7X2H572"/>
<evidence type="ECO:0000313" key="3">
    <source>
        <dbReference type="EMBL" id="MRN53791.1"/>
    </source>
</evidence>
<feature type="chain" id="PRO_5030644357" description="SLH domain-containing protein" evidence="1">
    <location>
        <begin position="28"/>
        <end position="343"/>
    </location>
</feature>
<dbReference type="RefSeq" id="WP_154118778.1">
    <property type="nucleotide sequence ID" value="NZ_WJXB01000003.1"/>
</dbReference>
<keyword evidence="4" id="KW-1185">Reference proteome</keyword>
<dbReference type="Pfam" id="PF00395">
    <property type="entry name" value="SLH"/>
    <property type="match status" value="1"/>
</dbReference>
<evidence type="ECO:0000313" key="4">
    <source>
        <dbReference type="Proteomes" id="UP000463051"/>
    </source>
</evidence>
<dbReference type="InterPro" id="IPR001119">
    <property type="entry name" value="SLH_dom"/>
</dbReference>
<gene>
    <name evidence="3" type="ORF">GJB61_12405</name>
</gene>
<dbReference type="Gene3D" id="2.40.100.20">
    <property type="match status" value="1"/>
</dbReference>
<dbReference type="PROSITE" id="PS51272">
    <property type="entry name" value="SLH"/>
    <property type="match status" value="1"/>
</dbReference>
<organism evidence="3 4">
    <name type="scientific">Paenibacillus monticola</name>
    <dbReference type="NCBI Taxonomy" id="2666075"/>
    <lineage>
        <taxon>Bacteria</taxon>
        <taxon>Bacillati</taxon>
        <taxon>Bacillota</taxon>
        <taxon>Bacilli</taxon>
        <taxon>Bacillales</taxon>
        <taxon>Paenibacillaceae</taxon>
        <taxon>Paenibacillus</taxon>
    </lineage>
</organism>